<dbReference type="Proteomes" id="UP001162734">
    <property type="component" value="Chromosome"/>
</dbReference>
<evidence type="ECO:0000313" key="15">
    <source>
        <dbReference type="Proteomes" id="UP001162734"/>
    </source>
</evidence>
<name>A0ABN6NC55_9BACT</name>
<keyword evidence="11 12" id="KW-0535">Nitrogen fixation</keyword>
<keyword evidence="10 12" id="KW-0804">Transcription</keyword>
<dbReference type="InterPro" id="IPR002078">
    <property type="entry name" value="Sigma_54_int"/>
</dbReference>
<dbReference type="InterPro" id="IPR003593">
    <property type="entry name" value="AAA+_ATPase"/>
</dbReference>
<keyword evidence="9 12" id="KW-0010">Activator</keyword>
<evidence type="ECO:0000313" key="14">
    <source>
        <dbReference type="EMBL" id="BDG10839.1"/>
    </source>
</evidence>
<evidence type="ECO:0000256" key="11">
    <source>
        <dbReference type="ARBA" id="ARBA00023231"/>
    </source>
</evidence>
<evidence type="ECO:0000256" key="1">
    <source>
        <dbReference type="ARBA" id="ARBA00002167"/>
    </source>
</evidence>
<gene>
    <name evidence="14" type="ORF">AMPC_39520</name>
</gene>
<evidence type="ECO:0000256" key="7">
    <source>
        <dbReference type="ARBA" id="ARBA00023015"/>
    </source>
</evidence>
<dbReference type="SUPFAM" id="SSF55781">
    <property type="entry name" value="GAF domain-like"/>
    <property type="match status" value="1"/>
</dbReference>
<comment type="subunit">
    <text evidence="2 12">Interacts with sigma-54.</text>
</comment>
<dbReference type="CDD" id="cd00009">
    <property type="entry name" value="AAA"/>
    <property type="match status" value="1"/>
</dbReference>
<dbReference type="Gene3D" id="1.10.8.60">
    <property type="match status" value="1"/>
</dbReference>
<evidence type="ECO:0000256" key="3">
    <source>
        <dbReference type="ARBA" id="ARBA00015308"/>
    </source>
</evidence>
<evidence type="ECO:0000256" key="9">
    <source>
        <dbReference type="ARBA" id="ARBA00023159"/>
    </source>
</evidence>
<dbReference type="NCBIfam" id="TIGR01817">
    <property type="entry name" value="nifA"/>
    <property type="match status" value="1"/>
</dbReference>
<evidence type="ECO:0000256" key="8">
    <source>
        <dbReference type="ARBA" id="ARBA00023125"/>
    </source>
</evidence>
<evidence type="ECO:0000256" key="5">
    <source>
        <dbReference type="ARBA" id="ARBA00022840"/>
    </source>
</evidence>
<dbReference type="PROSITE" id="PS50045">
    <property type="entry name" value="SIGMA54_INTERACT_4"/>
    <property type="match status" value="1"/>
</dbReference>
<dbReference type="InterPro" id="IPR009057">
    <property type="entry name" value="Homeodomain-like_sf"/>
</dbReference>
<dbReference type="Gene3D" id="1.10.10.60">
    <property type="entry name" value="Homeodomain-like"/>
    <property type="match status" value="1"/>
</dbReference>
<comment type="function">
    <text evidence="1 12">Required for activation of most nif operons, which are directly involved in nitrogen fixation.</text>
</comment>
<dbReference type="SUPFAM" id="SSF46689">
    <property type="entry name" value="Homeodomain-like"/>
    <property type="match status" value="1"/>
</dbReference>
<dbReference type="InterPro" id="IPR027417">
    <property type="entry name" value="P-loop_NTPase"/>
</dbReference>
<dbReference type="InterPro" id="IPR025943">
    <property type="entry name" value="Sigma_54_int_dom_ATP-bd_2"/>
</dbReference>
<evidence type="ECO:0000256" key="10">
    <source>
        <dbReference type="ARBA" id="ARBA00023163"/>
    </source>
</evidence>
<dbReference type="PROSITE" id="PS00675">
    <property type="entry name" value="SIGMA54_INTERACT_1"/>
    <property type="match status" value="1"/>
</dbReference>
<dbReference type="Pfam" id="PF02954">
    <property type="entry name" value="HTH_8"/>
    <property type="match status" value="1"/>
</dbReference>
<evidence type="ECO:0000256" key="6">
    <source>
        <dbReference type="ARBA" id="ARBA00023012"/>
    </source>
</evidence>
<protein>
    <recommendedName>
        <fullName evidence="3 12">Nif-specific regulatory protein</fullName>
    </recommendedName>
</protein>
<keyword evidence="8 12" id="KW-0238">DNA-binding</keyword>
<dbReference type="PROSITE" id="PS00676">
    <property type="entry name" value="SIGMA54_INTERACT_2"/>
    <property type="match status" value="1"/>
</dbReference>
<keyword evidence="6 12" id="KW-0902">Two-component regulatory system</keyword>
<dbReference type="PANTHER" id="PTHR32071">
    <property type="entry name" value="TRANSCRIPTIONAL REGULATORY PROTEIN"/>
    <property type="match status" value="1"/>
</dbReference>
<evidence type="ECO:0000256" key="12">
    <source>
        <dbReference type="RuleBase" id="RU368029"/>
    </source>
</evidence>
<organism evidence="14 15">
    <name type="scientific">Anaeromyxobacter paludicola</name>
    <dbReference type="NCBI Taxonomy" id="2918171"/>
    <lineage>
        <taxon>Bacteria</taxon>
        <taxon>Pseudomonadati</taxon>
        <taxon>Myxococcota</taxon>
        <taxon>Myxococcia</taxon>
        <taxon>Myxococcales</taxon>
        <taxon>Cystobacterineae</taxon>
        <taxon>Anaeromyxobacteraceae</taxon>
        <taxon>Anaeromyxobacter</taxon>
    </lineage>
</organism>
<keyword evidence="15" id="KW-1185">Reference proteome</keyword>
<dbReference type="InterPro" id="IPR002197">
    <property type="entry name" value="HTH_Fis"/>
</dbReference>
<evidence type="ECO:0000256" key="2">
    <source>
        <dbReference type="ARBA" id="ARBA00011135"/>
    </source>
</evidence>
<dbReference type="EMBL" id="AP025592">
    <property type="protein sequence ID" value="BDG10839.1"/>
    <property type="molecule type" value="Genomic_DNA"/>
</dbReference>
<dbReference type="SUPFAM" id="SSF52540">
    <property type="entry name" value="P-loop containing nucleoside triphosphate hydrolases"/>
    <property type="match status" value="1"/>
</dbReference>
<dbReference type="PRINTS" id="PR01590">
    <property type="entry name" value="HTHFIS"/>
</dbReference>
<dbReference type="Gene3D" id="3.40.50.300">
    <property type="entry name" value="P-loop containing nucleotide triphosphate hydrolases"/>
    <property type="match status" value="1"/>
</dbReference>
<accession>A0ABN6NC55</accession>
<dbReference type="SMART" id="SM00382">
    <property type="entry name" value="AAA"/>
    <property type="match status" value="1"/>
</dbReference>
<evidence type="ECO:0000256" key="4">
    <source>
        <dbReference type="ARBA" id="ARBA00022741"/>
    </source>
</evidence>
<dbReference type="SMART" id="SM00065">
    <property type="entry name" value="GAF"/>
    <property type="match status" value="1"/>
</dbReference>
<feature type="domain" description="Sigma-54 factor interaction" evidence="13">
    <location>
        <begin position="198"/>
        <end position="426"/>
    </location>
</feature>
<keyword evidence="4" id="KW-0547">Nucleotide-binding</keyword>
<dbReference type="InterPro" id="IPR025662">
    <property type="entry name" value="Sigma_54_int_dom_ATP-bd_1"/>
</dbReference>
<evidence type="ECO:0000259" key="13">
    <source>
        <dbReference type="PROSITE" id="PS50045"/>
    </source>
</evidence>
<dbReference type="PANTHER" id="PTHR32071:SF117">
    <property type="entry name" value="PTS-DEPENDENT DIHYDROXYACETONE KINASE OPERON REGULATORY PROTEIN-RELATED"/>
    <property type="match status" value="1"/>
</dbReference>
<dbReference type="InterPro" id="IPR058031">
    <property type="entry name" value="AAA_lid_NorR"/>
</dbReference>
<keyword evidence="5" id="KW-0067">ATP-binding</keyword>
<dbReference type="InterPro" id="IPR029016">
    <property type="entry name" value="GAF-like_dom_sf"/>
</dbReference>
<sequence length="526" mass="56792">MEPRRADLELEALGEIASTLSYTSDLNKGLTSTLTILRLLLGMENGTVSLFDPVTGEVFIEAAPEMSDAERILGRLRPGEGIIGRTFQTGMPAVVPDVAEEPLFLDRTGTWRNFPERRALLAVPIRDGRSTLGVLTVDRPHRQGPPRYDRDMKLLGIVSALVGARVRLAQHESPRQREAPDEAPALAAAPALERFPGVIGKSRRMRDLMELVARVAPSRATVFLRGESGTGKEVLARALHDASPRAARPFVAVNCAAISEPLFESELFGHEKGAFTGAAAGRAGRFELADGGTLFLDEVGEIPLASQVKLLRALQERQFERVGGSRTVTVDVRIVAATNRDLEEAVRAGAFRLDLYHRLSVVTLDLPPLRERKEDVPELARHFLAALNAENGRRCELAPEAVAALCACRWTGNVRQLRNCLERAVVSSPGERIAAADLCFELTGGCRLEEVAGGVARAAAAVPAPSAPGPVAPGPSGEGDAAERARVVQALTRCGFVQAKAARQLGMTVRQLRYRVQKYGIALEQL</sequence>
<dbReference type="Pfam" id="PF00158">
    <property type="entry name" value="Sigma54_activat"/>
    <property type="match status" value="1"/>
</dbReference>
<dbReference type="Gene3D" id="3.30.450.40">
    <property type="match status" value="1"/>
</dbReference>
<dbReference type="InterPro" id="IPR010113">
    <property type="entry name" value="Nif-specific_regulatory_prot"/>
</dbReference>
<dbReference type="InterPro" id="IPR003018">
    <property type="entry name" value="GAF"/>
</dbReference>
<dbReference type="RefSeq" id="WP_248343415.1">
    <property type="nucleotide sequence ID" value="NZ_AP025592.1"/>
</dbReference>
<dbReference type="Pfam" id="PF01590">
    <property type="entry name" value="GAF"/>
    <property type="match status" value="1"/>
</dbReference>
<dbReference type="Pfam" id="PF25601">
    <property type="entry name" value="AAA_lid_14"/>
    <property type="match status" value="1"/>
</dbReference>
<proteinExistence type="predicted"/>
<keyword evidence="7 12" id="KW-0805">Transcription regulation</keyword>
<reference evidence="15" key="1">
    <citation type="journal article" date="2022" name="Int. J. Syst. Evol. Microbiol.">
        <title>Anaeromyxobacter oryzae sp. nov., Anaeromyxobacter diazotrophicus sp. nov. and Anaeromyxobacter paludicola sp. nov., isolated from paddy soils.</title>
        <authorList>
            <person name="Itoh H."/>
            <person name="Xu Z."/>
            <person name="Mise K."/>
            <person name="Masuda Y."/>
            <person name="Ushijima N."/>
            <person name="Hayakawa C."/>
            <person name="Shiratori Y."/>
            <person name="Senoo K."/>
        </authorList>
    </citation>
    <scope>NUCLEOTIDE SEQUENCE [LARGE SCALE GENOMIC DNA]</scope>
    <source>
        <strain evidence="15">Red630</strain>
    </source>
</reference>